<keyword evidence="4" id="KW-1185">Reference proteome</keyword>
<evidence type="ECO:0000313" key="3">
    <source>
        <dbReference type="EMBL" id="WAR12740.1"/>
    </source>
</evidence>
<gene>
    <name evidence="3" type="ORF">MAR_026920</name>
</gene>
<accession>A0ABY7ERY0</accession>
<dbReference type="InterPro" id="IPR048350">
    <property type="entry name" value="S-Me-THD-like_C"/>
</dbReference>
<dbReference type="Proteomes" id="UP001164746">
    <property type="component" value="Chromosome 8"/>
</dbReference>
<dbReference type="SUPFAM" id="SSF160991">
    <property type="entry name" value="CV3147-like"/>
    <property type="match status" value="1"/>
</dbReference>
<feature type="region of interest" description="Disordered" evidence="1">
    <location>
        <begin position="89"/>
        <end position="113"/>
    </location>
</feature>
<sequence>MMDADTAQPIPTEEVRFGMRVVVIAMRVDPLMSSEEVLKEVGHQAFRLSDDVKYVPLGDFQGFSRTIVNISKYKHMVLKMVESLITSGGDSWEPFELGKDGAPGELDGDREPV</sequence>
<protein>
    <recommendedName>
        <fullName evidence="2">S-Me-THD-like C-terminal domain-containing protein</fullName>
    </recommendedName>
</protein>
<proteinExistence type="predicted"/>
<evidence type="ECO:0000259" key="2">
    <source>
        <dbReference type="Pfam" id="PF20906"/>
    </source>
</evidence>
<dbReference type="EMBL" id="CP111019">
    <property type="protein sequence ID" value="WAR12740.1"/>
    <property type="molecule type" value="Genomic_DNA"/>
</dbReference>
<feature type="domain" description="S-Me-THD-like C-terminal" evidence="2">
    <location>
        <begin position="1"/>
        <end position="57"/>
    </location>
</feature>
<evidence type="ECO:0000256" key="1">
    <source>
        <dbReference type="SAM" id="MobiDB-lite"/>
    </source>
</evidence>
<organism evidence="3 4">
    <name type="scientific">Mya arenaria</name>
    <name type="common">Soft-shell clam</name>
    <dbReference type="NCBI Taxonomy" id="6604"/>
    <lineage>
        <taxon>Eukaryota</taxon>
        <taxon>Metazoa</taxon>
        <taxon>Spiralia</taxon>
        <taxon>Lophotrochozoa</taxon>
        <taxon>Mollusca</taxon>
        <taxon>Bivalvia</taxon>
        <taxon>Autobranchia</taxon>
        <taxon>Heteroconchia</taxon>
        <taxon>Euheterodonta</taxon>
        <taxon>Imparidentia</taxon>
        <taxon>Neoheterodontei</taxon>
        <taxon>Myida</taxon>
        <taxon>Myoidea</taxon>
        <taxon>Myidae</taxon>
        <taxon>Mya</taxon>
    </lineage>
</organism>
<reference evidence="3" key="1">
    <citation type="submission" date="2022-11" db="EMBL/GenBank/DDBJ databases">
        <title>Centuries of genome instability and evolution in soft-shell clam transmissible cancer (bioRxiv).</title>
        <authorList>
            <person name="Hart S.F.M."/>
            <person name="Yonemitsu M.A."/>
            <person name="Giersch R.M."/>
            <person name="Beal B.F."/>
            <person name="Arriagada G."/>
            <person name="Davis B.W."/>
            <person name="Ostrander E.A."/>
            <person name="Goff S.P."/>
            <person name="Metzger M.J."/>
        </authorList>
    </citation>
    <scope>NUCLEOTIDE SEQUENCE</scope>
    <source>
        <strain evidence="3">MELC-2E11</strain>
        <tissue evidence="3">Siphon/mantle</tissue>
    </source>
</reference>
<evidence type="ECO:0000313" key="4">
    <source>
        <dbReference type="Proteomes" id="UP001164746"/>
    </source>
</evidence>
<name>A0ABY7ERY0_MYAAR</name>
<dbReference type="Pfam" id="PF20906">
    <property type="entry name" value="S-Me-THD_C"/>
    <property type="match status" value="1"/>
</dbReference>